<reference evidence="2 3" key="1">
    <citation type="journal article" date="2013" name="Environ. Microbiol.">
        <title>Chloride and organic osmolytes: a hybrid strategy to cope with elevated salinities by the moderately halophilic, chloride-dependent bacterium Halobacillus halophilus.</title>
        <authorList>
            <person name="Saum S.H."/>
            <person name="Pfeiffer F."/>
            <person name="Palm P."/>
            <person name="Rampp M."/>
            <person name="Schuster S.C."/>
            <person name="Muller V."/>
            <person name="Oesterhelt D."/>
        </authorList>
    </citation>
    <scope>NUCLEOTIDE SEQUENCE [LARGE SCALE GENOMIC DNA]</scope>
    <source>
        <strain evidence="3">ATCC 35676 / DSM 2266 / JCM 20832 / KCTC 3685 / LMG 17431 / NBRC 102448 / NCIMB 2269</strain>
    </source>
</reference>
<dbReference type="KEGG" id="hhd:HBHAL_1439"/>
<dbReference type="RefSeq" id="WP_014641718.1">
    <property type="nucleotide sequence ID" value="NC_017668.1"/>
</dbReference>
<dbReference type="InterPro" id="IPR016181">
    <property type="entry name" value="Acyl_CoA_acyltransferase"/>
</dbReference>
<dbReference type="PANTHER" id="PTHR43415">
    <property type="entry name" value="SPERMIDINE N(1)-ACETYLTRANSFERASE"/>
    <property type="match status" value="1"/>
</dbReference>
<dbReference type="Gene3D" id="3.40.630.30">
    <property type="match status" value="1"/>
</dbReference>
<evidence type="ECO:0000259" key="1">
    <source>
        <dbReference type="PROSITE" id="PS51186"/>
    </source>
</evidence>
<dbReference type="eggNOG" id="COG1670">
    <property type="taxonomic scope" value="Bacteria"/>
</dbReference>
<dbReference type="Pfam" id="PF13302">
    <property type="entry name" value="Acetyltransf_3"/>
    <property type="match status" value="1"/>
</dbReference>
<dbReference type="Proteomes" id="UP000007397">
    <property type="component" value="Chromosome"/>
</dbReference>
<proteinExistence type="predicted"/>
<dbReference type="NCBIfam" id="TIGR03585">
    <property type="entry name" value="PseH"/>
    <property type="match status" value="1"/>
</dbReference>
<sequence length="177" mass="20870">MKDFQLRDMEKADLPLVWQWRNAKHIRKHMYNNQIIPWQDHLAWFEKEQSNPSSVSKIFIHQDRPLGVVRFTDIDQENETCKWGFYIGDKDAPKGSGTIMGILALDFIFGTFPIRKVCAEVLDTNQVSLRYHEKLGFKQEGCLLQQLKREKLLIDVIPMGLFMDQWIKHREILAGRL</sequence>
<dbReference type="SUPFAM" id="SSF55729">
    <property type="entry name" value="Acyl-CoA N-acyltransferases (Nat)"/>
    <property type="match status" value="1"/>
</dbReference>
<dbReference type="GO" id="GO:0016747">
    <property type="term" value="F:acyltransferase activity, transferring groups other than amino-acyl groups"/>
    <property type="evidence" value="ECO:0007669"/>
    <property type="project" value="InterPro"/>
</dbReference>
<dbReference type="AlphaFoldDB" id="I0JI43"/>
<evidence type="ECO:0000313" key="2">
    <source>
        <dbReference type="EMBL" id="CCG43811.1"/>
    </source>
</evidence>
<dbReference type="HOGENOM" id="CLU_013985_3_2_9"/>
<dbReference type="InterPro" id="IPR000182">
    <property type="entry name" value="GNAT_dom"/>
</dbReference>
<feature type="domain" description="N-acetyltransferase" evidence="1">
    <location>
        <begin position="4"/>
        <end position="164"/>
    </location>
</feature>
<dbReference type="PROSITE" id="PS51186">
    <property type="entry name" value="GNAT"/>
    <property type="match status" value="1"/>
</dbReference>
<evidence type="ECO:0000313" key="3">
    <source>
        <dbReference type="Proteomes" id="UP000007397"/>
    </source>
</evidence>
<gene>
    <name evidence="2" type="ordered locus">HBHAL_1439</name>
</gene>
<dbReference type="EMBL" id="HE717023">
    <property type="protein sequence ID" value="CCG43811.1"/>
    <property type="molecule type" value="Genomic_DNA"/>
</dbReference>
<keyword evidence="3" id="KW-1185">Reference proteome</keyword>
<protein>
    <submittedName>
        <fullName evidence="2">Acetyltransferase, GNAT family</fullName>
    </submittedName>
</protein>
<dbReference type="PATRIC" id="fig|866895.3.peg.441"/>
<dbReference type="STRING" id="866895.HBHAL_1439"/>
<organism evidence="2 3">
    <name type="scientific">Halobacillus halophilus (strain ATCC 35676 / DSM 2266 / JCM 20832 / KCTC 3685 / LMG 17431 / NBRC 102448 / NCIMB 2269)</name>
    <name type="common">Sporosarcina halophila</name>
    <dbReference type="NCBI Taxonomy" id="866895"/>
    <lineage>
        <taxon>Bacteria</taxon>
        <taxon>Bacillati</taxon>
        <taxon>Bacillota</taxon>
        <taxon>Bacilli</taxon>
        <taxon>Bacillales</taxon>
        <taxon>Bacillaceae</taxon>
        <taxon>Halobacillus</taxon>
    </lineage>
</organism>
<dbReference type="PANTHER" id="PTHR43415:SF3">
    <property type="entry name" value="GNAT-FAMILY ACETYLTRANSFERASE"/>
    <property type="match status" value="1"/>
</dbReference>
<accession>I0JI43</accession>
<name>I0JI43_HALH3</name>
<dbReference type="InterPro" id="IPR020036">
    <property type="entry name" value="PseH"/>
</dbReference>